<accession>A0AAD5G894</accession>
<name>A0AAD5G894_AMBAR</name>
<dbReference type="Proteomes" id="UP001206925">
    <property type="component" value="Unassembled WGS sequence"/>
</dbReference>
<evidence type="ECO:0000313" key="1">
    <source>
        <dbReference type="EMBL" id="KAI7732144.1"/>
    </source>
</evidence>
<organism evidence="1 2">
    <name type="scientific">Ambrosia artemisiifolia</name>
    <name type="common">Common ragweed</name>
    <dbReference type="NCBI Taxonomy" id="4212"/>
    <lineage>
        <taxon>Eukaryota</taxon>
        <taxon>Viridiplantae</taxon>
        <taxon>Streptophyta</taxon>
        <taxon>Embryophyta</taxon>
        <taxon>Tracheophyta</taxon>
        <taxon>Spermatophyta</taxon>
        <taxon>Magnoliopsida</taxon>
        <taxon>eudicotyledons</taxon>
        <taxon>Gunneridae</taxon>
        <taxon>Pentapetalae</taxon>
        <taxon>asterids</taxon>
        <taxon>campanulids</taxon>
        <taxon>Asterales</taxon>
        <taxon>Asteraceae</taxon>
        <taxon>Asteroideae</taxon>
        <taxon>Heliantheae alliance</taxon>
        <taxon>Heliantheae</taxon>
        <taxon>Ambrosia</taxon>
    </lineage>
</organism>
<keyword evidence="2" id="KW-1185">Reference proteome</keyword>
<proteinExistence type="predicted"/>
<evidence type="ECO:0000313" key="2">
    <source>
        <dbReference type="Proteomes" id="UP001206925"/>
    </source>
</evidence>
<gene>
    <name evidence="1" type="ORF">M8C21_014275</name>
</gene>
<dbReference type="EMBL" id="JAMZMK010010300">
    <property type="protein sequence ID" value="KAI7732144.1"/>
    <property type="molecule type" value="Genomic_DNA"/>
</dbReference>
<reference evidence="1" key="1">
    <citation type="submission" date="2022-06" db="EMBL/GenBank/DDBJ databases">
        <title>Uncovering the hologenomic basis of an extraordinary plant invasion.</title>
        <authorList>
            <person name="Bieker V.C."/>
            <person name="Martin M.D."/>
            <person name="Gilbert T."/>
            <person name="Hodgins K."/>
            <person name="Battlay P."/>
            <person name="Petersen B."/>
            <person name="Wilson J."/>
        </authorList>
    </citation>
    <scope>NUCLEOTIDE SEQUENCE</scope>
    <source>
        <strain evidence="1">AA19_3_7</strain>
        <tissue evidence="1">Leaf</tissue>
    </source>
</reference>
<sequence>MLIWYMLDIDMKDVITLDALHSRDKRFNAGNEHLLPPTPGSQAQHLRVEDRNRKTILELLEQQSEGNQGFCFGHTLGC</sequence>
<protein>
    <submittedName>
        <fullName evidence="1">Uncharacterized protein</fullName>
    </submittedName>
</protein>
<dbReference type="AlphaFoldDB" id="A0AAD5G894"/>
<comment type="caution">
    <text evidence="1">The sequence shown here is derived from an EMBL/GenBank/DDBJ whole genome shotgun (WGS) entry which is preliminary data.</text>
</comment>